<evidence type="ECO:0000256" key="5">
    <source>
        <dbReference type="ARBA" id="ARBA00023136"/>
    </source>
</evidence>
<dbReference type="InterPro" id="IPR013604">
    <property type="entry name" value="7TM_chemorcpt"/>
</dbReference>
<feature type="transmembrane region" description="Helical" evidence="6">
    <location>
        <begin position="127"/>
        <end position="147"/>
    </location>
</feature>
<evidence type="ECO:0000256" key="3">
    <source>
        <dbReference type="ARBA" id="ARBA00022692"/>
    </source>
</evidence>
<comment type="caution">
    <text evidence="7">The sequence shown here is derived from an EMBL/GenBank/DDBJ whole genome shotgun (WGS) entry which is preliminary data.</text>
</comment>
<dbReference type="Proteomes" id="UP000708208">
    <property type="component" value="Unassembled WGS sequence"/>
</dbReference>
<dbReference type="Pfam" id="PF08395">
    <property type="entry name" value="7tm_7"/>
    <property type="match status" value="1"/>
</dbReference>
<organism evidence="7 8">
    <name type="scientific">Allacma fusca</name>
    <dbReference type="NCBI Taxonomy" id="39272"/>
    <lineage>
        <taxon>Eukaryota</taxon>
        <taxon>Metazoa</taxon>
        <taxon>Ecdysozoa</taxon>
        <taxon>Arthropoda</taxon>
        <taxon>Hexapoda</taxon>
        <taxon>Collembola</taxon>
        <taxon>Symphypleona</taxon>
        <taxon>Sminthuridae</taxon>
        <taxon>Allacma</taxon>
    </lineage>
</organism>
<keyword evidence="3 6" id="KW-0812">Transmembrane</keyword>
<evidence type="ECO:0000313" key="7">
    <source>
        <dbReference type="EMBL" id="CAG7784839.1"/>
    </source>
</evidence>
<keyword evidence="5 6" id="KW-0472">Membrane</keyword>
<evidence type="ECO:0000256" key="4">
    <source>
        <dbReference type="ARBA" id="ARBA00022989"/>
    </source>
</evidence>
<evidence type="ECO:0000256" key="2">
    <source>
        <dbReference type="ARBA" id="ARBA00022475"/>
    </source>
</evidence>
<feature type="transmembrane region" description="Helical" evidence="6">
    <location>
        <begin position="226"/>
        <end position="249"/>
    </location>
</feature>
<sequence length="341" mass="40145">MGQTESFTYLLITFTTIAYFISIKTILISKSESNIDFWHYNIRLLNEFSKIHSHFDIGCNKFKQPRFFTAVHYEVRRDLVIGSVYMVICFVLAIVLAIENEFAWRSSNSTESYFDVWKMFVNHTQNFVWTVNFSTLFLVAVFLGFFIKLYCACLQLISEGLKEIITRQKFGSSQIFEAYQPNECFIRSERKNIEIETAILLDRCFKAYYIIEEIVREFGRHFNSEMFLIFTFSFFVIFARAFFVILYILKSSPTSFLYMIFKIIVHIWKIFYITTLCSKLNGEVQNISFFLHRIDLEPMPPHLQAKVNMLSTKLSSDPLTISPGQFFKLNRGLITTVITIF</sequence>
<accession>A0A8J2KHE2</accession>
<keyword evidence="2" id="KW-1003">Cell membrane</keyword>
<evidence type="ECO:0000313" key="8">
    <source>
        <dbReference type="Proteomes" id="UP000708208"/>
    </source>
</evidence>
<gene>
    <name evidence="7" type="ORF">AFUS01_LOCUS23500</name>
</gene>
<feature type="transmembrane region" description="Helical" evidence="6">
    <location>
        <begin position="255"/>
        <end position="272"/>
    </location>
</feature>
<keyword evidence="8" id="KW-1185">Reference proteome</keyword>
<evidence type="ECO:0000256" key="1">
    <source>
        <dbReference type="ARBA" id="ARBA00004651"/>
    </source>
</evidence>
<evidence type="ECO:0000256" key="6">
    <source>
        <dbReference type="SAM" id="Phobius"/>
    </source>
</evidence>
<name>A0A8J2KHE2_9HEXA</name>
<feature type="non-terminal residue" evidence="7">
    <location>
        <position position="1"/>
    </location>
</feature>
<feature type="transmembrane region" description="Helical" evidence="6">
    <location>
        <begin position="6"/>
        <end position="27"/>
    </location>
</feature>
<proteinExistence type="predicted"/>
<keyword evidence="4 6" id="KW-1133">Transmembrane helix</keyword>
<dbReference type="AlphaFoldDB" id="A0A8J2KHE2"/>
<reference evidence="7" key="1">
    <citation type="submission" date="2021-06" db="EMBL/GenBank/DDBJ databases">
        <authorList>
            <person name="Hodson N. C."/>
            <person name="Mongue J. A."/>
            <person name="Jaron S. K."/>
        </authorList>
    </citation>
    <scope>NUCLEOTIDE SEQUENCE</scope>
</reference>
<comment type="subcellular location">
    <subcellularLocation>
        <location evidence="1">Cell membrane</location>
        <topology evidence="1">Multi-pass membrane protein</topology>
    </subcellularLocation>
</comment>
<dbReference type="GO" id="GO:0050909">
    <property type="term" value="P:sensory perception of taste"/>
    <property type="evidence" value="ECO:0007669"/>
    <property type="project" value="InterPro"/>
</dbReference>
<evidence type="ECO:0008006" key="9">
    <source>
        <dbReference type="Google" id="ProtNLM"/>
    </source>
</evidence>
<feature type="transmembrane region" description="Helical" evidence="6">
    <location>
        <begin position="79"/>
        <end position="98"/>
    </location>
</feature>
<dbReference type="GO" id="GO:0005886">
    <property type="term" value="C:plasma membrane"/>
    <property type="evidence" value="ECO:0007669"/>
    <property type="project" value="UniProtKB-SubCell"/>
</dbReference>
<dbReference type="EMBL" id="CAJVCH010284231">
    <property type="protein sequence ID" value="CAG7784839.1"/>
    <property type="molecule type" value="Genomic_DNA"/>
</dbReference>
<protein>
    <recommendedName>
        <fullName evidence="9">Gustatory receptor</fullName>
    </recommendedName>
</protein>